<dbReference type="PIRSF" id="PIRSF016719">
    <property type="entry name" value="UCP016719"/>
    <property type="match status" value="1"/>
</dbReference>
<dbReference type="PROSITE" id="PS51257">
    <property type="entry name" value="PROKAR_LIPOPROTEIN"/>
    <property type="match status" value="1"/>
</dbReference>
<dbReference type="InterPro" id="IPR048502">
    <property type="entry name" value="NamZ_N"/>
</dbReference>
<comment type="caution">
    <text evidence="3">The sequence shown here is derived from an EMBL/GenBank/DDBJ whole genome shotgun (WGS) entry which is preliminary data.</text>
</comment>
<evidence type="ECO:0000259" key="2">
    <source>
        <dbReference type="Pfam" id="PF20732"/>
    </source>
</evidence>
<dbReference type="Gene3D" id="3.40.50.12170">
    <property type="entry name" value="Uncharacterised protein PF07075, DUF1343"/>
    <property type="match status" value="1"/>
</dbReference>
<dbReference type="Pfam" id="PF07075">
    <property type="entry name" value="NamZ_N"/>
    <property type="match status" value="1"/>
</dbReference>
<dbReference type="EMBL" id="JACLCP010000001">
    <property type="protein sequence ID" value="MBC2844844.1"/>
    <property type="molecule type" value="Genomic_DNA"/>
</dbReference>
<accession>A0A842ISN8</accession>
<dbReference type="InterPro" id="IPR008302">
    <property type="entry name" value="NamZ"/>
</dbReference>
<dbReference type="PANTHER" id="PTHR42915:SF1">
    <property type="entry name" value="PEPTIDOGLYCAN BETA-N-ACETYLMURAMIDASE NAMZ"/>
    <property type="match status" value="1"/>
</dbReference>
<feature type="domain" description="Peptidoglycan beta-N-acetylmuramidase NamZ C-terminal" evidence="2">
    <location>
        <begin position="302"/>
        <end position="441"/>
    </location>
</feature>
<evidence type="ECO:0000313" key="4">
    <source>
        <dbReference type="Proteomes" id="UP000533900"/>
    </source>
</evidence>
<proteinExistence type="predicted"/>
<gene>
    <name evidence="3" type="ORF">H7F21_07035</name>
</gene>
<reference evidence="3" key="1">
    <citation type="submission" date="2020-08" db="EMBL/GenBank/DDBJ databases">
        <title>Winogradskyella ouciana sp. nov., isolated from the hadal seawater of the Mariana Trench.</title>
        <authorList>
            <person name="He X."/>
        </authorList>
    </citation>
    <scope>NUCLEOTIDE SEQUENCE [LARGE SCALE GENOMIC DNA]</scope>
    <source>
        <strain evidence="3">KCTC 52348</strain>
    </source>
</reference>
<evidence type="ECO:0000259" key="1">
    <source>
        <dbReference type="Pfam" id="PF07075"/>
    </source>
</evidence>
<sequence>MCFKVFKNTVLLLVLITISCAEKVGGETLESRNNRVEENISNEALKQVQDDKSIIVGANRIEKYLPMLRGKRVGIVANQTSVIFKTTVNLKLEVPKDLSGQHKPFETSVQLKEHLVDSLLSLEINIKKVFAPEHGFRGTADAGEDVKDGIDKRTKLPIFSLHGKHKKPTKQHLENLDIVVFDIQDVGVRFYTYISTLHYVMEACAENNVPLLILDRPNPNGSYVDGPVLEVENSSFLGMHPIPLVHGMTIGEYATMINGERWLKNGIACNITVIENENYDHNKPYSLPIRPSPNLPNDQSIILYPSLGLFEGTTVNAGRGTEFQFQRYGAPFLDAKHYTFNYTPESNFGAKYPKHKGEICYGVDLSTIEAQRSFTLKYIIDAYNNSTDTSKFFDTNNFTSHAGTAKLQKQIENGVAEENIKSSWQKDLAAYKKTRAKYLIYD</sequence>
<dbReference type="InterPro" id="IPR048503">
    <property type="entry name" value="NamZ_C"/>
</dbReference>
<dbReference type="GO" id="GO:0033922">
    <property type="term" value="F:peptidoglycan beta-N-acetylmuramidase activity"/>
    <property type="evidence" value="ECO:0007669"/>
    <property type="project" value="InterPro"/>
</dbReference>
<evidence type="ECO:0000313" key="3">
    <source>
        <dbReference type="EMBL" id="MBC2844844.1"/>
    </source>
</evidence>
<dbReference type="Gene3D" id="3.90.1150.140">
    <property type="match status" value="1"/>
</dbReference>
<name>A0A842ISN8_9FLAO</name>
<dbReference type="RefSeq" id="WP_185788486.1">
    <property type="nucleotide sequence ID" value="NZ_JACLCP010000001.1"/>
</dbReference>
<dbReference type="Pfam" id="PF20732">
    <property type="entry name" value="NamZ_C"/>
    <property type="match status" value="1"/>
</dbReference>
<organism evidence="3 4">
    <name type="scientific">Winogradskyella flava</name>
    <dbReference type="NCBI Taxonomy" id="1884876"/>
    <lineage>
        <taxon>Bacteria</taxon>
        <taxon>Pseudomonadati</taxon>
        <taxon>Bacteroidota</taxon>
        <taxon>Flavobacteriia</taxon>
        <taxon>Flavobacteriales</taxon>
        <taxon>Flavobacteriaceae</taxon>
        <taxon>Winogradskyella</taxon>
    </lineage>
</organism>
<dbReference type="PANTHER" id="PTHR42915">
    <property type="entry name" value="HYPOTHETICAL 460 KDA PROTEIN IN FEUA-SIGW INTERGENIC REGION [PRECURSOR]"/>
    <property type="match status" value="1"/>
</dbReference>
<keyword evidence="4" id="KW-1185">Reference proteome</keyword>
<protein>
    <submittedName>
        <fullName evidence="3">DUF1343 domain-containing protein</fullName>
    </submittedName>
</protein>
<dbReference type="AlphaFoldDB" id="A0A842ISN8"/>
<dbReference type="Proteomes" id="UP000533900">
    <property type="component" value="Unassembled WGS sequence"/>
</dbReference>
<feature type="domain" description="Peptidoglycan beta-N-acetylmuramidase NamZ N-terminal" evidence="1">
    <location>
        <begin position="109"/>
        <end position="298"/>
    </location>
</feature>